<gene>
    <name evidence="1" type="ORF">D8S85_01490</name>
</gene>
<accession>A0A3Q9IL25</accession>
<name>A0A3Q9IL25_9BACT</name>
<proteinExistence type="predicted"/>
<organism evidence="1 2">
    <name type="scientific">Butyricimonas faecalis</name>
    <dbReference type="NCBI Taxonomy" id="2093856"/>
    <lineage>
        <taxon>Bacteria</taxon>
        <taxon>Pseudomonadati</taxon>
        <taxon>Bacteroidota</taxon>
        <taxon>Bacteroidia</taxon>
        <taxon>Bacteroidales</taxon>
        <taxon>Odoribacteraceae</taxon>
        <taxon>Butyricimonas</taxon>
    </lineage>
</organism>
<sequence>MYPTKVPWFYDRFSTVKHLLENKNHTANHRNPKKTTTFVFNKRSVTYLRKCPITQYLVSDSRHSTKGLKRGGTTGICKAMKYNGLHLSLHSVYFSKQRLYRLK</sequence>
<keyword evidence="2" id="KW-1185">Reference proteome</keyword>
<dbReference type="KEGG" id="buy:D8S85_01490"/>
<dbReference type="Proteomes" id="UP000270673">
    <property type="component" value="Chromosome"/>
</dbReference>
<evidence type="ECO:0000313" key="2">
    <source>
        <dbReference type="Proteomes" id="UP000270673"/>
    </source>
</evidence>
<evidence type="ECO:0000313" key="1">
    <source>
        <dbReference type="EMBL" id="AZS28354.1"/>
    </source>
</evidence>
<dbReference type="OrthoDB" id="1093831at2"/>
<reference evidence="1 2" key="1">
    <citation type="submission" date="2018-10" db="EMBL/GenBank/DDBJ databases">
        <title>Butyricimonas faecalis sp. nov., isolated from human faeces and emended description of the genus Butyricimonas.</title>
        <authorList>
            <person name="Le Roy T."/>
            <person name="Van der Smissen P."/>
            <person name="Paquot A."/>
            <person name="Delzenne N."/>
            <person name="Muccioli G."/>
            <person name="Collet J.-F."/>
            <person name="Cani P.D."/>
        </authorList>
    </citation>
    <scope>NUCLEOTIDE SEQUENCE [LARGE SCALE GENOMIC DNA]</scope>
    <source>
        <strain evidence="1 2">H184</strain>
    </source>
</reference>
<dbReference type="EMBL" id="CP032819">
    <property type="protein sequence ID" value="AZS28354.1"/>
    <property type="molecule type" value="Genomic_DNA"/>
</dbReference>
<protein>
    <submittedName>
        <fullName evidence="1">Uncharacterized protein</fullName>
    </submittedName>
</protein>
<dbReference type="AlphaFoldDB" id="A0A3Q9IL25"/>